<dbReference type="Gene3D" id="3.10.250.10">
    <property type="entry name" value="SRCR-like domain"/>
    <property type="match status" value="3"/>
</dbReference>
<feature type="disulfide bond" evidence="19">
    <location>
        <begin position="1560"/>
        <end position="1578"/>
    </location>
</feature>
<feature type="compositionally biased region" description="Basic and acidic residues" evidence="22">
    <location>
        <begin position="870"/>
        <end position="908"/>
    </location>
</feature>
<keyword evidence="30" id="KW-1185">Reference proteome</keyword>
<feature type="compositionally biased region" description="Polar residues" evidence="22">
    <location>
        <begin position="81"/>
        <end position="122"/>
    </location>
</feature>
<evidence type="ECO:0000256" key="23">
    <source>
        <dbReference type="SAM" id="SignalP"/>
    </source>
</evidence>
<feature type="disulfide bond" evidence="19">
    <location>
        <begin position="1572"/>
        <end position="1587"/>
    </location>
</feature>
<feature type="disulfide bond" evidence="19">
    <location>
        <begin position="1454"/>
        <end position="1469"/>
    </location>
</feature>
<feature type="compositionally biased region" description="Basic residues" evidence="22">
    <location>
        <begin position="621"/>
        <end position="632"/>
    </location>
</feature>
<evidence type="ECO:0000259" key="24">
    <source>
        <dbReference type="PROSITE" id="PS50041"/>
    </source>
</evidence>
<dbReference type="Pfam" id="PF00057">
    <property type="entry name" value="Ldl_recept_a"/>
    <property type="match status" value="3"/>
</dbReference>
<feature type="compositionally biased region" description="Polar residues" evidence="22">
    <location>
        <begin position="588"/>
        <end position="598"/>
    </location>
</feature>
<feature type="domain" description="Apple" evidence="29">
    <location>
        <begin position="1469"/>
        <end position="1549"/>
    </location>
</feature>
<keyword evidence="2 18" id="KW-0420">Kringle</keyword>
<dbReference type="GO" id="GO:0016020">
    <property type="term" value="C:membrane"/>
    <property type="evidence" value="ECO:0007669"/>
    <property type="project" value="UniProtKB-SubCell"/>
</dbReference>
<evidence type="ECO:0000256" key="8">
    <source>
        <dbReference type="ARBA" id="ARBA00022801"/>
    </source>
</evidence>
<feature type="region of interest" description="Disordered" evidence="22">
    <location>
        <begin position="29"/>
        <end position="54"/>
    </location>
</feature>
<feature type="chain" id="PRO_5042482677" description="limulus clotting factor C" evidence="23">
    <location>
        <begin position="23"/>
        <end position="2145"/>
    </location>
</feature>
<feature type="signal peptide" evidence="23">
    <location>
        <begin position="1"/>
        <end position="22"/>
    </location>
</feature>
<keyword evidence="14" id="KW-0675">Receptor</keyword>
<dbReference type="PRINTS" id="PR00258">
    <property type="entry name" value="SPERACTRCPTR"/>
</dbReference>
<evidence type="ECO:0000256" key="1">
    <source>
        <dbReference type="ARBA" id="ARBA00004167"/>
    </source>
</evidence>
<evidence type="ECO:0000256" key="12">
    <source>
        <dbReference type="ARBA" id="ARBA00023136"/>
    </source>
</evidence>
<evidence type="ECO:0000259" key="28">
    <source>
        <dbReference type="PROSITE" id="PS50940"/>
    </source>
</evidence>
<dbReference type="PROSITE" id="PS50068">
    <property type="entry name" value="LDLRA_2"/>
    <property type="match status" value="3"/>
</dbReference>
<evidence type="ECO:0000256" key="16">
    <source>
        <dbReference type="ARBA" id="ARBA00052079"/>
    </source>
</evidence>
<dbReference type="PROSITE" id="PS00134">
    <property type="entry name" value="TRYPSIN_HIS"/>
    <property type="match status" value="1"/>
</dbReference>
<dbReference type="CDD" id="cd00112">
    <property type="entry name" value="LDLa"/>
    <property type="match status" value="3"/>
</dbReference>
<dbReference type="GO" id="GO:0042381">
    <property type="term" value="P:hemolymph coagulation"/>
    <property type="evidence" value="ECO:0007669"/>
    <property type="project" value="UniProtKB-KW"/>
</dbReference>
<dbReference type="GO" id="GO:0008061">
    <property type="term" value="F:chitin binding"/>
    <property type="evidence" value="ECO:0007669"/>
    <property type="project" value="InterPro"/>
</dbReference>
<dbReference type="PRINTS" id="PR00018">
    <property type="entry name" value="KRINGLE"/>
</dbReference>
<dbReference type="Gene3D" id="3.10.100.10">
    <property type="entry name" value="Mannose-Binding Protein A, subunit A"/>
    <property type="match status" value="1"/>
</dbReference>
<evidence type="ECO:0000256" key="10">
    <source>
        <dbReference type="ARBA" id="ARBA00022825"/>
    </source>
</evidence>
<evidence type="ECO:0000256" key="15">
    <source>
        <dbReference type="ARBA" id="ARBA00023180"/>
    </source>
</evidence>
<feature type="disulfide bond" evidence="20">
    <location>
        <begin position="1786"/>
        <end position="1847"/>
    </location>
</feature>
<dbReference type="PROSITE" id="PS50070">
    <property type="entry name" value="KRINGLE_2"/>
    <property type="match status" value="1"/>
</dbReference>
<evidence type="ECO:0000256" key="9">
    <source>
        <dbReference type="ARBA" id="ARBA00022820"/>
    </source>
</evidence>
<name>A0AAJ7DXG5_9HYME</name>
<keyword evidence="13 20" id="KW-1015">Disulfide bond</keyword>
<dbReference type="InterPro" id="IPR036772">
    <property type="entry name" value="SRCR-like_dom_sf"/>
</dbReference>
<feature type="compositionally biased region" description="Basic and acidic residues" evidence="22">
    <location>
        <begin position="720"/>
        <end position="736"/>
    </location>
</feature>
<protein>
    <recommendedName>
        <fullName evidence="17">limulus clotting factor C</fullName>
        <ecNumber evidence="17">3.4.21.84</ecNumber>
    </recommendedName>
</protein>
<feature type="compositionally biased region" description="Low complexity" evidence="22">
    <location>
        <begin position="473"/>
        <end position="489"/>
    </location>
</feature>
<dbReference type="FunFam" id="3.10.250.10:FF:000016">
    <property type="entry name" value="Scavenger receptor cysteine-rich protein type 12"/>
    <property type="match status" value="1"/>
</dbReference>
<evidence type="ECO:0000256" key="11">
    <source>
        <dbReference type="ARBA" id="ARBA00022989"/>
    </source>
</evidence>
<feature type="compositionally biased region" description="Polar residues" evidence="22">
    <location>
        <begin position="700"/>
        <end position="718"/>
    </location>
</feature>
<dbReference type="SUPFAM" id="SSF57625">
    <property type="entry name" value="Invertebrate chitin-binding proteins"/>
    <property type="match status" value="3"/>
</dbReference>
<dbReference type="InterPro" id="IPR018114">
    <property type="entry name" value="TRYPSIN_HIS"/>
</dbReference>
<dbReference type="Gene3D" id="2.40.20.10">
    <property type="entry name" value="Plasminogen Kringle 4"/>
    <property type="match status" value="1"/>
</dbReference>
<feature type="compositionally biased region" description="Basic residues" evidence="22">
    <location>
        <begin position="507"/>
        <end position="516"/>
    </location>
</feature>
<dbReference type="RefSeq" id="XP_011499966.1">
    <property type="nucleotide sequence ID" value="XM_011501664.1"/>
</dbReference>
<feature type="compositionally biased region" description="Basic and acidic residues" evidence="22">
    <location>
        <begin position="383"/>
        <end position="400"/>
    </location>
</feature>
<dbReference type="InterPro" id="IPR036055">
    <property type="entry name" value="LDL_receptor-like_sf"/>
</dbReference>
<comment type="subcellular location">
    <subcellularLocation>
        <location evidence="1">Membrane</location>
        <topology evidence="1">Single-pass membrane protein</topology>
    </subcellularLocation>
</comment>
<dbReference type="PROSITE" id="PS50041">
    <property type="entry name" value="C_TYPE_LECTIN_2"/>
    <property type="match status" value="1"/>
</dbReference>
<feature type="disulfide bond" evidence="19">
    <location>
        <begin position="1435"/>
        <end position="1447"/>
    </location>
</feature>
<dbReference type="InterPro" id="IPR000001">
    <property type="entry name" value="Kringle"/>
</dbReference>
<dbReference type="KEGG" id="csol:105363863"/>
<dbReference type="SMART" id="SM00202">
    <property type="entry name" value="SR"/>
    <property type="match status" value="3"/>
</dbReference>
<dbReference type="SUPFAM" id="SSF50494">
    <property type="entry name" value="Trypsin-like serine proteases"/>
    <property type="match status" value="1"/>
</dbReference>
<evidence type="ECO:0000256" key="19">
    <source>
        <dbReference type="PROSITE-ProRule" id="PRU00124"/>
    </source>
</evidence>
<feature type="region of interest" description="Disordered" evidence="22">
    <location>
        <begin position="813"/>
        <end position="908"/>
    </location>
</feature>
<evidence type="ECO:0000313" key="31">
    <source>
        <dbReference type="RefSeq" id="XP_011499966.1"/>
    </source>
</evidence>
<keyword evidence="10 21" id="KW-0720">Serine protease</keyword>
<feature type="disulfide bond" evidence="20">
    <location>
        <begin position="1141"/>
        <end position="1151"/>
    </location>
</feature>
<dbReference type="InterPro" id="IPR038178">
    <property type="entry name" value="Kringle_sf"/>
</dbReference>
<sequence>MTRSRVELFASVLLSAVALHSCLRIEESGNPLEPLGGSEIDLSSTDILKSGGNEVNRKVAKRIVSWPAWGKEGDDDDDRPSLQNQSKQSVTNPSVDPNSNRKNSQSSDPYGTRASKFSSNWAPINDRDHSSADHSYDFHEQNPSTLSESGKWIVLNGHGEFNQQVSLEKEDGDEWYEGVSSESKKPRKEKLPIQTIDRTQLNVAKIESTSVGVQCPTTDATGLYIYPPDCKFYVTCWNGRAFLQPCAPGTLFSPETLECDFPNKVKCYGSNEADIIDPTAQANGKQTKESDQDETPLTCPLYISGTIAHPSECTKYLQCVSGNTFIMECGPGTVFNPSINICDYPRNVKGCEGSFKHAIPNEDTGHTNDDRLSNPRKPSQTFHDYHLETSNDDKLIKTTDRSQQSRRNFECPPGFSGLLPYPDNCEKFLQCANGITYSMDCGSGTVYNPITLVCDWPRNVPGCSEEGNFTENSASSQPSADPSSYDQSSLDSRLNTYPADFEQSQNTHHHQSHGNRNRLESSSSYHDTPSTSNQGHRDNQDNFESPAEEWQNERGHKYHETSSSALFTREPNAKSSFSQLDTAHDSTDNPNDPNYHSNFHQRPQRPHHQYHSDNDNGHSREHPHRHHHKHEAHRNDEVAEHHPNQQSPEQPEYDFNGHSYPYNAPRYNQAARDNAESSNDNEKPGDGDVDEKRVLVAESASGNWPTTSTAQPRNTWTRSPVDRRTYGRTNDRRLSFDDGNWSLPESSASENFRPSTWRGMGRGFEKRPSYPVIEYVGANRDATNFEYERAPNPNIYNLNNGQLPLNVNSLAHRHGSASGVKPSHNAIISNNRPNRVSLNNNGTRGHYITKNLTIDQGHSRTRKQNTQTSLEREILNDEDRSQSESHHNTPPTKLKDSQDEIEESKVESKVKNREFIYVRALEDSNVPTVSIELEENWNSSIPIFSETTNQNEDSLEKKANEDIDSDEFTGAEDFAVEIETTGEGKQWKPRLVFDNKNKTKTKEEEEESVVMKINSHTPSYLLDVELSPFLDEEPPFPTHDTLSATASSLIIDAHKPGQSTPISGQIIRLRGGENPSEGYVEVHGVDIGWGVICDSRNEWNLKEAHVVCKQLGYGRGAITAWQGRPKSSQTPKWIAANSVVCHGNETRFQLCRFSHKTECQLERDAIAVRCLPNRAAHCRTDEVAHNGQCYHVAQPSQGLNHAEAHDHCQRRGSRLLDLLDQPENDFVSELLVQSQPQVDSVMTAGMGFTTFNMSIWIWEDSSVARFKFNKWWPGWTGDRKMMPFVGHRPVCIIMSRKFPCHNRPENKCKTDYYFWDVEDCASSNKGHSFICKRAYDDIGCTYGNGNQYSGNASVTMSGRKCLSWSDPEVAHSLMSKVPNRPARDELRDHNYCRNPNPSKESRPWCFTGPRGEYEYCDIPYCGKILSKNSHLTGNCKPKHFECLPGECIPSPWVCDGEEDCTNGADEKKCSSYMSFYKKISKHMLDGYDIEKWLNTPAKTCALRCKEADFTCRSFTHLKEGNVCYLSDSNVGMTGALVSSDEHDYYEMRDRSLDCEDMFVCDNQKCINRTKVCDGRNDCVDRSDERICSVENLGYAIRLAGANSSHEGRVEIKILDKWGQVCDDSFDMIDATVICRELGYSLGALEVRPGGFYGNLNPPEAFMVDQLKCQGNETTIRECDFEGWGKHNCEPEEAVGVICKTDIDTCQKDMWKCDNAEVCIPTPFICDEVPDCPDGSDESPLHCNVPFELRLVNGTSPKEGRVEIRHHGIWGTVCDDDFSNATAKVICRSLGYGGPAMVKKDGFFGPGTGPIWLDEVFCFGNETQLYRCEHDQWGRHNCNHNEDAGVVCTSGAIPPEYENAKEMRSEKALPELNANDLLPSDCGKRPEDFDEDDELMFERVVRSSIAPRGSYPWQASIRVRGHSKSSHWCGAVVLSPLHVLTAAHCLEGYNKGTYFVRAGDYNTEVDEGTEVEANIEDYYVHEDFRKGHRLNNDIAVVLLKGRGIPLGRHVMPICLPHENIEYPPGLNCTISGFGSIEAGSSAHSRKLRFGWVPLLDESTCKADYVYGQASITDGMICAGHLNGGPDTCDGDSGGPLACPFNGAFTLYGLTSWGQHCGRANRPGVYVRIAHYRTWIDEKIKESLMGR</sequence>
<dbReference type="Pfam" id="PF00024">
    <property type="entry name" value="PAN_1"/>
    <property type="match status" value="1"/>
</dbReference>
<feature type="compositionally biased region" description="Basic and acidic residues" evidence="22">
    <location>
        <begin position="551"/>
        <end position="560"/>
    </location>
</feature>
<dbReference type="InterPro" id="IPR043504">
    <property type="entry name" value="Peptidase_S1_PA_chymotrypsin"/>
</dbReference>
<evidence type="ECO:0000256" key="3">
    <source>
        <dbReference type="ARBA" id="ARBA00022659"/>
    </source>
</evidence>
<feature type="region of interest" description="Disordered" evidence="22">
    <location>
        <begin position="698"/>
        <end position="739"/>
    </location>
</feature>
<dbReference type="SMART" id="SM00192">
    <property type="entry name" value="LDLa"/>
    <property type="match status" value="3"/>
</dbReference>
<dbReference type="PRINTS" id="PR00261">
    <property type="entry name" value="LDLRECEPTOR"/>
</dbReference>
<dbReference type="SMART" id="SM00020">
    <property type="entry name" value="Tryp_SPc"/>
    <property type="match status" value="1"/>
</dbReference>
<dbReference type="InterPro" id="IPR016187">
    <property type="entry name" value="CTDL_fold"/>
</dbReference>
<feature type="domain" description="Kringle" evidence="25">
    <location>
        <begin position="1339"/>
        <end position="1421"/>
    </location>
</feature>
<dbReference type="InterPro" id="IPR013806">
    <property type="entry name" value="Kringle-like"/>
</dbReference>
<dbReference type="GO" id="GO:0006508">
    <property type="term" value="P:proteolysis"/>
    <property type="evidence" value="ECO:0007669"/>
    <property type="project" value="UniProtKB-KW"/>
</dbReference>
<feature type="compositionally biased region" description="Low complexity" evidence="22">
    <location>
        <begin position="829"/>
        <end position="841"/>
    </location>
</feature>
<dbReference type="PROSITE" id="PS50240">
    <property type="entry name" value="TRYPSIN_DOM"/>
    <property type="match status" value="1"/>
</dbReference>
<evidence type="ECO:0000259" key="27">
    <source>
        <dbReference type="PROSITE" id="PS50287"/>
    </source>
</evidence>
<feature type="domain" description="SRCR" evidence="27">
    <location>
        <begin position="1067"/>
        <end position="1171"/>
    </location>
</feature>
<dbReference type="FunFam" id="3.10.250.10:FF:000007">
    <property type="entry name" value="Soluble scavenger receptor cysteine-rich domain-containing protein SSC5D"/>
    <property type="match status" value="1"/>
</dbReference>
<feature type="region of interest" description="Disordered" evidence="22">
    <location>
        <begin position="465"/>
        <end position="665"/>
    </location>
</feature>
<dbReference type="SMART" id="SM00494">
    <property type="entry name" value="ChtBD2"/>
    <property type="match status" value="3"/>
</dbReference>
<keyword evidence="7" id="KW-0677">Repeat</keyword>
<dbReference type="PROSITE" id="PS50948">
    <property type="entry name" value="PAN"/>
    <property type="match status" value="1"/>
</dbReference>
<dbReference type="PROSITE" id="PS00420">
    <property type="entry name" value="SRCR_1"/>
    <property type="match status" value="1"/>
</dbReference>
<evidence type="ECO:0000256" key="18">
    <source>
        <dbReference type="PROSITE-ProRule" id="PRU00121"/>
    </source>
</evidence>
<dbReference type="PROSITE" id="PS01209">
    <property type="entry name" value="LDLRA_1"/>
    <property type="match status" value="3"/>
</dbReference>
<dbReference type="Gene3D" id="2.40.10.10">
    <property type="entry name" value="Trypsin-like serine proteases"/>
    <property type="match status" value="1"/>
</dbReference>
<feature type="compositionally biased region" description="Basic and acidic residues" evidence="22">
    <location>
        <begin position="359"/>
        <end position="373"/>
    </location>
</feature>
<dbReference type="SUPFAM" id="SSF57424">
    <property type="entry name" value="LDL receptor-like module"/>
    <property type="match status" value="3"/>
</dbReference>
<dbReference type="SMART" id="SM00130">
    <property type="entry name" value="KR"/>
    <property type="match status" value="1"/>
</dbReference>
<dbReference type="InterPro" id="IPR016186">
    <property type="entry name" value="C-type_lectin-like/link_sf"/>
</dbReference>
<feature type="compositionally biased region" description="Basic and acidic residues" evidence="22">
    <location>
        <begin position="633"/>
        <end position="643"/>
    </location>
</feature>
<dbReference type="PROSITE" id="PS00135">
    <property type="entry name" value="TRYPSIN_SER"/>
    <property type="match status" value="1"/>
</dbReference>
<dbReference type="SMART" id="SM00034">
    <property type="entry name" value="CLECT"/>
    <property type="match status" value="1"/>
</dbReference>
<evidence type="ECO:0000256" key="7">
    <source>
        <dbReference type="ARBA" id="ARBA00022737"/>
    </source>
</evidence>
<dbReference type="CDD" id="cd00190">
    <property type="entry name" value="Tryp_SPc"/>
    <property type="match status" value="1"/>
</dbReference>
<dbReference type="SUPFAM" id="SSF57440">
    <property type="entry name" value="Kringle-like"/>
    <property type="match status" value="1"/>
</dbReference>
<comment type="caution">
    <text evidence="20">Lacks conserved residue(s) required for the propagation of feature annotation.</text>
</comment>
<feature type="compositionally biased region" description="Low complexity" evidence="22">
    <location>
        <begin position="521"/>
        <end position="532"/>
    </location>
</feature>
<evidence type="ECO:0000256" key="13">
    <source>
        <dbReference type="ARBA" id="ARBA00023157"/>
    </source>
</evidence>
<feature type="domain" description="SRCR" evidence="27">
    <location>
        <begin position="1748"/>
        <end position="1848"/>
    </location>
</feature>
<feature type="domain" description="Peptidase S1" evidence="26">
    <location>
        <begin position="1899"/>
        <end position="2139"/>
    </location>
</feature>
<keyword evidence="3" id="KW-0768">Sushi</keyword>
<evidence type="ECO:0000313" key="30">
    <source>
        <dbReference type="Proteomes" id="UP000695007"/>
    </source>
</evidence>
<keyword evidence="4 21" id="KW-0645">Protease</keyword>
<feature type="disulfide bond" evidence="20">
    <location>
        <begin position="1668"/>
        <end position="1678"/>
    </location>
</feature>
<dbReference type="InterPro" id="IPR033116">
    <property type="entry name" value="TRYPSIN_SER"/>
</dbReference>
<evidence type="ECO:0000256" key="6">
    <source>
        <dbReference type="ARBA" id="ARBA00022729"/>
    </source>
</evidence>
<evidence type="ECO:0000256" key="4">
    <source>
        <dbReference type="ARBA" id="ARBA00022670"/>
    </source>
</evidence>
<keyword evidence="15" id="KW-0325">Glycoprotein</keyword>
<feature type="disulfide bond" evidence="20">
    <location>
        <begin position="1817"/>
        <end position="1827"/>
    </location>
</feature>
<reference evidence="31" key="1">
    <citation type="submission" date="2025-08" db="UniProtKB">
        <authorList>
            <consortium name="RefSeq"/>
        </authorList>
    </citation>
    <scope>IDENTIFICATION</scope>
</reference>
<dbReference type="FunFam" id="3.10.250.10:FF:000026">
    <property type="entry name" value="Tequila, isoform D"/>
    <property type="match status" value="1"/>
</dbReference>
<dbReference type="SUPFAM" id="SSF56436">
    <property type="entry name" value="C-type lectin-like"/>
    <property type="match status" value="1"/>
</dbReference>
<feature type="domain" description="SRCR" evidence="27">
    <location>
        <begin position="1596"/>
        <end position="1699"/>
    </location>
</feature>
<dbReference type="FunFam" id="2.40.10.10:FF:000120">
    <property type="entry name" value="Putative serine protease"/>
    <property type="match status" value="1"/>
</dbReference>
<dbReference type="GO" id="GO:0004252">
    <property type="term" value="F:serine-type endopeptidase activity"/>
    <property type="evidence" value="ECO:0007669"/>
    <property type="project" value="InterPro"/>
</dbReference>
<dbReference type="InterPro" id="IPR003609">
    <property type="entry name" value="Pan_app"/>
</dbReference>
<dbReference type="InterPro" id="IPR001190">
    <property type="entry name" value="SRCR"/>
</dbReference>
<dbReference type="InterPro" id="IPR002557">
    <property type="entry name" value="Chitin-bd_dom"/>
</dbReference>
<feature type="domain" description="Chitin-binding type-2" evidence="28">
    <location>
        <begin position="296"/>
        <end position="353"/>
    </location>
</feature>
<proteinExistence type="predicted"/>
<dbReference type="InterPro" id="IPR001304">
    <property type="entry name" value="C-type_lectin-like"/>
</dbReference>
<dbReference type="Gene3D" id="3.50.4.10">
    <property type="entry name" value="Hepatocyte Growth Factor"/>
    <property type="match status" value="1"/>
</dbReference>
<dbReference type="Proteomes" id="UP000695007">
    <property type="component" value="Unplaced"/>
</dbReference>
<feature type="domain" description="Chitin-binding type-2" evidence="28">
    <location>
        <begin position="408"/>
        <end position="465"/>
    </location>
</feature>
<dbReference type="GO" id="GO:0005576">
    <property type="term" value="C:extracellular region"/>
    <property type="evidence" value="ECO:0007669"/>
    <property type="project" value="InterPro"/>
</dbReference>
<accession>A0AAJ7DXG5</accession>
<evidence type="ECO:0000256" key="21">
    <source>
        <dbReference type="RuleBase" id="RU363034"/>
    </source>
</evidence>
<dbReference type="Pfam" id="PF00530">
    <property type="entry name" value="SRCR"/>
    <property type="match status" value="3"/>
</dbReference>
<keyword evidence="11" id="KW-1133">Transmembrane helix</keyword>
<keyword evidence="6 23" id="KW-0732">Signal</keyword>
<evidence type="ECO:0000256" key="22">
    <source>
        <dbReference type="SAM" id="MobiDB-lite"/>
    </source>
</evidence>
<evidence type="ECO:0000259" key="25">
    <source>
        <dbReference type="PROSITE" id="PS50070"/>
    </source>
</evidence>
<feature type="region of interest" description="Disordered" evidence="22">
    <location>
        <begin position="67"/>
        <end position="143"/>
    </location>
</feature>
<dbReference type="SUPFAM" id="SSF57414">
    <property type="entry name" value="Hairpin loop containing domain-like"/>
    <property type="match status" value="1"/>
</dbReference>
<dbReference type="InterPro" id="IPR001254">
    <property type="entry name" value="Trypsin_dom"/>
</dbReference>
<dbReference type="InterPro" id="IPR023415">
    <property type="entry name" value="LDLR_class-A_CS"/>
</dbReference>
<dbReference type="GeneID" id="105363863"/>
<dbReference type="Gene3D" id="4.10.400.10">
    <property type="entry name" value="Low-density Lipoprotein Receptor"/>
    <property type="match status" value="3"/>
</dbReference>
<dbReference type="SUPFAM" id="SSF56487">
    <property type="entry name" value="SRCR-like"/>
    <property type="match status" value="3"/>
</dbReference>
<dbReference type="Pfam" id="PF01607">
    <property type="entry name" value="CBM_14"/>
    <property type="match status" value="3"/>
</dbReference>
<dbReference type="PROSITE" id="PS50287">
    <property type="entry name" value="SRCR_2"/>
    <property type="match status" value="3"/>
</dbReference>
<keyword evidence="9" id="KW-0353">Hemolymph clotting</keyword>
<organism evidence="30 31">
    <name type="scientific">Ceratosolen solmsi marchali</name>
    <dbReference type="NCBI Taxonomy" id="326594"/>
    <lineage>
        <taxon>Eukaryota</taxon>
        <taxon>Metazoa</taxon>
        <taxon>Ecdysozoa</taxon>
        <taxon>Arthropoda</taxon>
        <taxon>Hexapoda</taxon>
        <taxon>Insecta</taxon>
        <taxon>Pterygota</taxon>
        <taxon>Neoptera</taxon>
        <taxon>Endopterygota</taxon>
        <taxon>Hymenoptera</taxon>
        <taxon>Apocrita</taxon>
        <taxon>Proctotrupomorpha</taxon>
        <taxon>Chalcidoidea</taxon>
        <taxon>Agaonidae</taxon>
        <taxon>Agaoninae</taxon>
        <taxon>Ceratosolen</taxon>
    </lineage>
</organism>
<feature type="domain" description="C-type lectin" evidence="24">
    <location>
        <begin position="1185"/>
        <end position="1320"/>
    </location>
</feature>
<evidence type="ECO:0000256" key="17">
    <source>
        <dbReference type="ARBA" id="ARBA00066707"/>
    </source>
</evidence>
<dbReference type="Pfam" id="PF00089">
    <property type="entry name" value="Trypsin"/>
    <property type="match status" value="1"/>
</dbReference>
<dbReference type="PROSITE" id="PS50940">
    <property type="entry name" value="CHIT_BIND_II"/>
    <property type="match status" value="3"/>
</dbReference>
<comment type="catalytic activity">
    <reaction evidence="16">
        <text>Selective cleavage of 103-Arg-|-Ser-104 and 124-Ile-|-Ile-125 bonds in Limulus clotting factor B to form activated factor B. Cleavage of -Pro-Arg-|-Xaa- bonds in synthetic substrates.</text>
        <dbReference type="EC" id="3.4.21.84"/>
    </reaction>
</comment>
<evidence type="ECO:0000256" key="14">
    <source>
        <dbReference type="ARBA" id="ARBA00023170"/>
    </source>
</evidence>
<feature type="disulfide bond" evidence="19">
    <location>
        <begin position="1442"/>
        <end position="1460"/>
    </location>
</feature>
<feature type="region of interest" description="Disordered" evidence="22">
    <location>
        <begin position="359"/>
        <end position="409"/>
    </location>
</feature>
<dbReference type="Gene3D" id="2.170.140.10">
    <property type="entry name" value="Chitin binding domain"/>
    <property type="match status" value="3"/>
</dbReference>
<evidence type="ECO:0000259" key="26">
    <source>
        <dbReference type="PROSITE" id="PS50240"/>
    </source>
</evidence>
<dbReference type="InterPro" id="IPR002172">
    <property type="entry name" value="LDrepeatLR_classA_rpt"/>
</dbReference>
<dbReference type="CDD" id="cd00037">
    <property type="entry name" value="CLECT"/>
    <property type="match status" value="1"/>
</dbReference>
<dbReference type="CDD" id="cd00108">
    <property type="entry name" value="KR"/>
    <property type="match status" value="1"/>
</dbReference>
<feature type="domain" description="Chitin-binding type-2" evidence="28">
    <location>
        <begin position="212"/>
        <end position="269"/>
    </location>
</feature>
<dbReference type="InterPro" id="IPR009003">
    <property type="entry name" value="Peptidase_S1_PA"/>
</dbReference>
<keyword evidence="5" id="KW-0812">Transmembrane</keyword>
<dbReference type="EC" id="3.4.21.84" evidence="17"/>
<evidence type="ECO:0000256" key="2">
    <source>
        <dbReference type="ARBA" id="ARBA00022572"/>
    </source>
</evidence>
<dbReference type="Pfam" id="PF00051">
    <property type="entry name" value="Kringle"/>
    <property type="match status" value="1"/>
</dbReference>
<dbReference type="PANTHER" id="PTHR48071">
    <property type="entry name" value="SRCR DOMAIN-CONTAINING PROTEIN"/>
    <property type="match status" value="1"/>
</dbReference>
<keyword evidence="8 21" id="KW-0378">Hydrolase</keyword>
<gene>
    <name evidence="31" type="primary">LOC105363863</name>
</gene>
<feature type="compositionally biased region" description="Basic and acidic residues" evidence="22">
    <location>
        <begin position="610"/>
        <end position="620"/>
    </location>
</feature>
<evidence type="ECO:0000256" key="20">
    <source>
        <dbReference type="PROSITE-ProRule" id="PRU00196"/>
    </source>
</evidence>
<evidence type="ECO:0000256" key="5">
    <source>
        <dbReference type="ARBA" id="ARBA00022692"/>
    </source>
</evidence>
<feature type="compositionally biased region" description="Basic and acidic residues" evidence="22">
    <location>
        <begin position="125"/>
        <end position="140"/>
    </location>
</feature>
<keyword evidence="12" id="KW-0472">Membrane</keyword>
<dbReference type="PANTHER" id="PTHR48071:SF16">
    <property type="entry name" value="MACROPHAGE SCAVENGER RECEPTOR TYPES I AND II"/>
    <property type="match status" value="1"/>
</dbReference>
<feature type="disulfide bond" evidence="20">
    <location>
        <begin position="1773"/>
        <end position="1837"/>
    </location>
</feature>
<evidence type="ECO:0000259" key="29">
    <source>
        <dbReference type="PROSITE" id="PS50948"/>
    </source>
</evidence>
<dbReference type="InterPro" id="IPR036508">
    <property type="entry name" value="Chitin-bd_dom_sf"/>
</dbReference>